<dbReference type="Proteomes" id="UP001153269">
    <property type="component" value="Unassembled WGS sequence"/>
</dbReference>
<evidence type="ECO:0000313" key="2">
    <source>
        <dbReference type="Proteomes" id="UP001153269"/>
    </source>
</evidence>
<proteinExistence type="predicted"/>
<name>A0A9N7U6P0_PLEPL</name>
<gene>
    <name evidence="1" type="ORF">PLEPLA_LOCUS12303</name>
</gene>
<dbReference type="AlphaFoldDB" id="A0A9N7U6P0"/>
<comment type="caution">
    <text evidence="1">The sequence shown here is derived from an EMBL/GenBank/DDBJ whole genome shotgun (WGS) entry which is preliminary data.</text>
</comment>
<organism evidence="1 2">
    <name type="scientific">Pleuronectes platessa</name>
    <name type="common">European plaice</name>
    <dbReference type="NCBI Taxonomy" id="8262"/>
    <lineage>
        <taxon>Eukaryota</taxon>
        <taxon>Metazoa</taxon>
        <taxon>Chordata</taxon>
        <taxon>Craniata</taxon>
        <taxon>Vertebrata</taxon>
        <taxon>Euteleostomi</taxon>
        <taxon>Actinopterygii</taxon>
        <taxon>Neopterygii</taxon>
        <taxon>Teleostei</taxon>
        <taxon>Neoteleostei</taxon>
        <taxon>Acanthomorphata</taxon>
        <taxon>Carangaria</taxon>
        <taxon>Pleuronectiformes</taxon>
        <taxon>Pleuronectoidei</taxon>
        <taxon>Pleuronectidae</taxon>
        <taxon>Pleuronectes</taxon>
    </lineage>
</organism>
<protein>
    <submittedName>
        <fullName evidence="1">Uncharacterized protein</fullName>
    </submittedName>
</protein>
<keyword evidence="2" id="KW-1185">Reference proteome</keyword>
<evidence type="ECO:0000313" key="1">
    <source>
        <dbReference type="EMBL" id="CAB1424378.1"/>
    </source>
</evidence>
<reference evidence="1" key="1">
    <citation type="submission" date="2020-03" db="EMBL/GenBank/DDBJ databases">
        <authorList>
            <person name="Weist P."/>
        </authorList>
    </citation>
    <scope>NUCLEOTIDE SEQUENCE</scope>
</reference>
<dbReference type="EMBL" id="CADEAL010000727">
    <property type="protein sequence ID" value="CAB1424378.1"/>
    <property type="molecule type" value="Genomic_DNA"/>
</dbReference>
<accession>A0A9N7U6P0</accession>
<sequence length="162" mass="17618">MSEVSLLRTHYCPQRAAGTAVSPSAVPTHSQAVSIPVALRRSPAFRADRRPTLRVLQTANESRMRKATADPALAYREGSHIITAPFMRHTSSCGALHPAAHIIRRTSSCGAHHPKVHIIVQRTSSLHLSCGTHHPAAHIILRRTSSCGAHHPPHIILQRTSS</sequence>